<evidence type="ECO:0000259" key="1">
    <source>
        <dbReference type="Pfam" id="PF12705"/>
    </source>
</evidence>
<sequence>MKRTTFLLCPDRTSARYLRRRVAERRPAAGVLVGTWPELLQQAQDTYLLSEPADSWSARLGEAAAGIDGAFWQPSLALAPSETLGILDRVLQQLLAALAPGQTLDAVRCPALSPRGERYLADLVRLQDAVGHQLPPQLAVLEQLLSSDASRALGTVAVALIPGWPELNPRQQALVAKLNRDAGSAPDDAFQALLDETSRTPCFDDPPAGLAFLQRNLFTAVEQDCPPDPSVQFLAVRDYLQEAEVIAGMVQKALAEDDSLGLDQIGLLLPDDARYAPAVREVFALAGLPLAGLPESAEVRDLGREVMDGNFRLEKMEWPPEGKSFLAALVKGVASPPELLQLLEELDQSLAGREGPAVAVQQARELLAELQSGMAGQSVIPWDSLLALAAPSVSHDHGEEEVPLQGIAVFQESLEPWRAVRRLYVLGFNAGHYPQEESSSPVFSDTDQDQLKQLFAGRFETAADRANKRRRLFKRQLAFAAEEVCFFISRRDAFGKRMGPSTSLTFMAQLFGSAEPESLICELDSESGRNKVSGLALAAPATPVVPRCLQAEDLDLGCDLVALQTRDDGSLYPLSPSRLEILMVSPLAWLMGRAGLEPREWAPETLDVASRGTLAHAVFEWLFPVGSKLPAEETIRSRVPVLLRQAISTIKPFLLGAEWQVERNHLEQEVLVAALRWRSLLETLGARILGTEVWLEGRLDDLPLHGAADLLLSLPDGRLYVVDYKKSKSKKRKERMTAAYDSQASLYRLMLETGGVSSAKSPDAGEAVRQAKEVGVMYYLLNDQVVLADTDGWLDDALDEVEEMAGDISGEALKLIRQRLVEVRQGRVRLNRVDDEERFDKEAGIKLYALDNSPLLRLFMHPLPEEES</sequence>
<dbReference type="AlphaFoldDB" id="A0A1X0XSJ7"/>
<dbReference type="InterPro" id="IPR038726">
    <property type="entry name" value="PDDEXK_AddAB-type"/>
</dbReference>
<protein>
    <recommendedName>
        <fullName evidence="1">PD-(D/E)XK endonuclease-like domain-containing protein</fullName>
    </recommendedName>
</protein>
<dbReference type="InterPro" id="IPR027417">
    <property type="entry name" value="P-loop_NTPase"/>
</dbReference>
<dbReference type="InterPro" id="IPR011335">
    <property type="entry name" value="Restrct_endonuc-II-like"/>
</dbReference>
<dbReference type="RefSeq" id="WP_085011568.1">
    <property type="nucleotide sequence ID" value="NZ_NAAD01000024.1"/>
</dbReference>
<comment type="caution">
    <text evidence="2">The sequence shown here is derived from an EMBL/GenBank/DDBJ whole genome shotgun (WGS) entry which is preliminary data.</text>
</comment>
<accession>A0A1X0XSJ7</accession>
<evidence type="ECO:0000313" key="3">
    <source>
        <dbReference type="Proteomes" id="UP000193136"/>
    </source>
</evidence>
<dbReference type="STRING" id="1969733.B5V00_14635"/>
<proteinExistence type="predicted"/>
<dbReference type="Gene3D" id="3.40.50.300">
    <property type="entry name" value="P-loop containing nucleotide triphosphate hydrolases"/>
    <property type="match status" value="2"/>
</dbReference>
<name>A0A1X0XSJ7_9BACT</name>
<dbReference type="Gene3D" id="3.90.320.10">
    <property type="match status" value="1"/>
</dbReference>
<dbReference type="SUPFAM" id="SSF52980">
    <property type="entry name" value="Restriction endonuclease-like"/>
    <property type="match status" value="1"/>
</dbReference>
<organism evidence="2 3">
    <name type="scientific">Geothermobacter hydrogeniphilus</name>
    <dbReference type="NCBI Taxonomy" id="1969733"/>
    <lineage>
        <taxon>Bacteria</taxon>
        <taxon>Pseudomonadati</taxon>
        <taxon>Thermodesulfobacteriota</taxon>
        <taxon>Desulfuromonadia</taxon>
        <taxon>Desulfuromonadales</taxon>
        <taxon>Geothermobacteraceae</taxon>
        <taxon>Geothermobacter</taxon>
    </lineage>
</organism>
<feature type="domain" description="PD-(D/E)XK endonuclease-like" evidence="1">
    <location>
        <begin position="574"/>
        <end position="791"/>
    </location>
</feature>
<dbReference type="Proteomes" id="UP000193136">
    <property type="component" value="Unassembled WGS sequence"/>
</dbReference>
<dbReference type="OrthoDB" id="5401254at2"/>
<dbReference type="InterPro" id="IPR011604">
    <property type="entry name" value="PDDEXK-like_dom_sf"/>
</dbReference>
<keyword evidence="3" id="KW-1185">Reference proteome</keyword>
<dbReference type="Pfam" id="PF12705">
    <property type="entry name" value="PDDEXK_1"/>
    <property type="match status" value="1"/>
</dbReference>
<reference evidence="2 3" key="1">
    <citation type="submission" date="2017-03" db="EMBL/GenBank/DDBJ databases">
        <title>Genome sequence of Geothermobacter sp. EPR-M, Deep-Sea Iron Reducer.</title>
        <authorList>
            <person name="Tully B."/>
            <person name="Savalia P."/>
            <person name="Abuyen K."/>
            <person name="Baughan C."/>
            <person name="Romero E."/>
            <person name="Ronkowski C."/>
            <person name="Torres B."/>
            <person name="Tremblay J."/>
            <person name="Trujillo A."/>
            <person name="Tyler M."/>
            <person name="Perez-Rodriguez I."/>
            <person name="Amend J."/>
        </authorList>
    </citation>
    <scope>NUCLEOTIDE SEQUENCE [LARGE SCALE GENOMIC DNA]</scope>
    <source>
        <strain evidence="2 3">EPR-M</strain>
    </source>
</reference>
<dbReference type="EMBL" id="NAAD01000024">
    <property type="protein sequence ID" value="ORJ55893.1"/>
    <property type="molecule type" value="Genomic_DNA"/>
</dbReference>
<dbReference type="SUPFAM" id="SSF52540">
    <property type="entry name" value="P-loop containing nucleoside triphosphate hydrolases"/>
    <property type="match status" value="1"/>
</dbReference>
<gene>
    <name evidence="2" type="ORF">B5V00_14635</name>
</gene>
<evidence type="ECO:0000313" key="2">
    <source>
        <dbReference type="EMBL" id="ORJ55893.1"/>
    </source>
</evidence>